<dbReference type="Proteomes" id="UP000054495">
    <property type="component" value="Unassembled WGS sequence"/>
</dbReference>
<sequence length="75" mass="7444">MKASILCLIAAVSVADAFLFNLLGGGGGCGCVPPPPPPPPPCVCPPPPACPPPPVCPAPPPPYQYAVAPNKYVGK</sequence>
<gene>
    <name evidence="2" type="ORF">ANCCEY_02249</name>
</gene>
<evidence type="ECO:0000313" key="3">
    <source>
        <dbReference type="Proteomes" id="UP000054495"/>
    </source>
</evidence>
<organism evidence="2 3">
    <name type="scientific">Ancylostoma ceylanicum</name>
    <dbReference type="NCBI Taxonomy" id="53326"/>
    <lineage>
        <taxon>Eukaryota</taxon>
        <taxon>Metazoa</taxon>
        <taxon>Ecdysozoa</taxon>
        <taxon>Nematoda</taxon>
        <taxon>Chromadorea</taxon>
        <taxon>Rhabditida</taxon>
        <taxon>Rhabditina</taxon>
        <taxon>Rhabditomorpha</taxon>
        <taxon>Strongyloidea</taxon>
        <taxon>Ancylostomatidae</taxon>
        <taxon>Ancylostomatinae</taxon>
        <taxon>Ancylostoma</taxon>
    </lineage>
</organism>
<feature type="signal peptide" evidence="1">
    <location>
        <begin position="1"/>
        <end position="17"/>
    </location>
</feature>
<protein>
    <submittedName>
        <fullName evidence="2">Uncharacterized protein</fullName>
    </submittedName>
</protein>
<dbReference type="PROSITE" id="PS51257">
    <property type="entry name" value="PROKAR_LIPOPROTEIN"/>
    <property type="match status" value="1"/>
</dbReference>
<feature type="chain" id="PRO_5002307605" evidence="1">
    <location>
        <begin position="18"/>
        <end position="75"/>
    </location>
</feature>
<dbReference type="AlphaFoldDB" id="A0A0D6M837"/>
<dbReference type="EMBL" id="KE124808">
    <property type="protein sequence ID" value="EPB78611.1"/>
    <property type="molecule type" value="Genomic_DNA"/>
</dbReference>
<keyword evidence="1" id="KW-0732">Signal</keyword>
<proteinExistence type="predicted"/>
<keyword evidence="3" id="KW-1185">Reference proteome</keyword>
<evidence type="ECO:0000256" key="1">
    <source>
        <dbReference type="SAM" id="SignalP"/>
    </source>
</evidence>
<evidence type="ECO:0000313" key="2">
    <source>
        <dbReference type="EMBL" id="EPB78611.1"/>
    </source>
</evidence>
<accession>A0A0D6M837</accession>
<name>A0A0D6M837_9BILA</name>
<reference evidence="2 3" key="1">
    <citation type="submission" date="2013-05" db="EMBL/GenBank/DDBJ databases">
        <title>Draft genome of the parasitic nematode Anyclostoma ceylanicum.</title>
        <authorList>
            <person name="Mitreva M."/>
        </authorList>
    </citation>
    <scope>NUCLEOTIDE SEQUENCE [LARGE SCALE GENOMIC DNA]</scope>
</reference>